<proteinExistence type="predicted"/>
<reference evidence="2 3" key="1">
    <citation type="submission" date="2021-07" db="EMBL/GenBank/DDBJ databases">
        <title>The Aristolochia fimbriata genome: insights into angiosperm evolution, floral development and chemical biosynthesis.</title>
        <authorList>
            <person name="Jiao Y."/>
        </authorList>
    </citation>
    <scope>NUCLEOTIDE SEQUENCE [LARGE SCALE GENOMIC DNA]</scope>
    <source>
        <strain evidence="2">IBCAS-2021</strain>
        <tissue evidence="2">Leaf</tissue>
    </source>
</reference>
<protein>
    <submittedName>
        <fullName evidence="2">Uncharacterized protein</fullName>
    </submittedName>
</protein>
<dbReference type="AlphaFoldDB" id="A0AAV7EM11"/>
<feature type="transmembrane region" description="Helical" evidence="1">
    <location>
        <begin position="238"/>
        <end position="259"/>
    </location>
</feature>
<dbReference type="PANTHER" id="PTHR12242:SF22">
    <property type="entry name" value="OS02G0130600 PROTEIN"/>
    <property type="match status" value="1"/>
</dbReference>
<keyword evidence="3" id="KW-1185">Reference proteome</keyword>
<feature type="transmembrane region" description="Helical" evidence="1">
    <location>
        <begin position="124"/>
        <end position="145"/>
    </location>
</feature>
<dbReference type="Proteomes" id="UP000825729">
    <property type="component" value="Unassembled WGS sequence"/>
</dbReference>
<sequence length="347" mass="40284">MDWVAGSSQHSWMPVMTVDTTTSSYWLNWRVLLCSICVILSMIAASFLIWKYEGPRCNKHRRGEDQGETCCSLYEEESWKPCLKDIHPAWLLAYRVFAFIVMLILLIVNVIVDGGGIFYYYTQWTFSLVTVYFAVGSCLSTYGCYQFLNKVGGERAEEMRFDAERGSYVAPRQGDNAVSLNARKDLHQQERQSICHAAGIWGYIFQIIYQTSAGAVMLTDVVFWLIIFPFLTIRDYNLTFLLVGMHSVNAIFLLGDASLNCLRFPWFRFSYFILWTAMYVVFQWVIHACVSLWWPYPFLDLASPHAPIWYLSVGLLHVPCYAIFALFIKLKHYLLSKWFPHSHQCLK</sequence>
<keyword evidence="1" id="KW-0812">Transmembrane</keyword>
<evidence type="ECO:0000256" key="1">
    <source>
        <dbReference type="SAM" id="Phobius"/>
    </source>
</evidence>
<evidence type="ECO:0000313" key="2">
    <source>
        <dbReference type="EMBL" id="KAG9449865.1"/>
    </source>
</evidence>
<gene>
    <name evidence="2" type="ORF">H6P81_009830</name>
</gene>
<name>A0AAV7EM11_ARIFI</name>
<keyword evidence="1" id="KW-0472">Membrane</keyword>
<feature type="transmembrane region" description="Helical" evidence="1">
    <location>
        <begin position="213"/>
        <end position="232"/>
    </location>
</feature>
<keyword evidence="1" id="KW-1133">Transmembrane helix</keyword>
<feature type="transmembrane region" description="Helical" evidence="1">
    <location>
        <begin position="308"/>
        <end position="328"/>
    </location>
</feature>
<organism evidence="2 3">
    <name type="scientific">Aristolochia fimbriata</name>
    <name type="common">White veined hardy Dutchman's pipe vine</name>
    <dbReference type="NCBI Taxonomy" id="158543"/>
    <lineage>
        <taxon>Eukaryota</taxon>
        <taxon>Viridiplantae</taxon>
        <taxon>Streptophyta</taxon>
        <taxon>Embryophyta</taxon>
        <taxon>Tracheophyta</taxon>
        <taxon>Spermatophyta</taxon>
        <taxon>Magnoliopsida</taxon>
        <taxon>Magnoliidae</taxon>
        <taxon>Piperales</taxon>
        <taxon>Aristolochiaceae</taxon>
        <taxon>Aristolochia</taxon>
    </lineage>
</organism>
<comment type="caution">
    <text evidence="2">The sequence shown here is derived from an EMBL/GenBank/DDBJ whole genome shotgun (WGS) entry which is preliminary data.</text>
</comment>
<accession>A0AAV7EM11</accession>
<dbReference type="EMBL" id="JAINDJ010000004">
    <property type="protein sequence ID" value="KAG9449865.1"/>
    <property type="molecule type" value="Genomic_DNA"/>
</dbReference>
<feature type="transmembrane region" description="Helical" evidence="1">
    <location>
        <begin position="271"/>
        <end position="296"/>
    </location>
</feature>
<dbReference type="PANTHER" id="PTHR12242">
    <property type="entry name" value="OS02G0130600 PROTEIN-RELATED"/>
    <property type="match status" value="1"/>
</dbReference>
<evidence type="ECO:0000313" key="3">
    <source>
        <dbReference type="Proteomes" id="UP000825729"/>
    </source>
</evidence>
<dbReference type="GO" id="GO:0016020">
    <property type="term" value="C:membrane"/>
    <property type="evidence" value="ECO:0007669"/>
    <property type="project" value="TreeGrafter"/>
</dbReference>
<feature type="transmembrane region" description="Helical" evidence="1">
    <location>
        <begin position="92"/>
        <end position="112"/>
    </location>
</feature>
<feature type="transmembrane region" description="Helical" evidence="1">
    <location>
        <begin position="29"/>
        <end position="52"/>
    </location>
</feature>